<organism evidence="1 2">
    <name type="scientific">Nitrosotalea devaniterrae</name>
    <dbReference type="NCBI Taxonomy" id="1078905"/>
    <lineage>
        <taxon>Archaea</taxon>
        <taxon>Nitrososphaerota</taxon>
        <taxon>Nitrososphaeria</taxon>
        <taxon>Nitrosotaleales</taxon>
        <taxon>Nitrosotaleaceae</taxon>
        <taxon>Nitrosotalea</taxon>
    </lineage>
</organism>
<dbReference type="PROSITE" id="PS51343">
    <property type="entry name" value="PII_GLNB_DOM"/>
    <property type="match status" value="1"/>
</dbReference>
<reference evidence="2" key="1">
    <citation type="submission" date="2015-10" db="EMBL/GenBank/DDBJ databases">
        <authorList>
            <person name="Lehtovirta-Morley L.E."/>
            <person name="Vieille C."/>
        </authorList>
    </citation>
    <scope>NUCLEOTIDE SEQUENCE [LARGE SCALE GENOMIC DNA]</scope>
</reference>
<dbReference type="GO" id="GO:0030234">
    <property type="term" value="F:enzyme regulator activity"/>
    <property type="evidence" value="ECO:0007669"/>
    <property type="project" value="InterPro"/>
</dbReference>
<dbReference type="GO" id="GO:0005829">
    <property type="term" value="C:cytosol"/>
    <property type="evidence" value="ECO:0007669"/>
    <property type="project" value="TreeGrafter"/>
</dbReference>
<dbReference type="SMART" id="SM00938">
    <property type="entry name" value="P-II"/>
    <property type="match status" value="1"/>
</dbReference>
<dbReference type="GO" id="GO:0005524">
    <property type="term" value="F:ATP binding"/>
    <property type="evidence" value="ECO:0007669"/>
    <property type="project" value="TreeGrafter"/>
</dbReference>
<proteinExistence type="predicted"/>
<name>A0A128A5F1_9ARCH</name>
<dbReference type="PANTHER" id="PTHR30115:SF11">
    <property type="entry name" value="NITROGEN REGULATORY PROTEIN P-II HOMOLOG"/>
    <property type="match status" value="1"/>
</dbReference>
<evidence type="ECO:0000313" key="2">
    <source>
        <dbReference type="Proteomes" id="UP000196239"/>
    </source>
</evidence>
<dbReference type="InterPro" id="IPR002187">
    <property type="entry name" value="N-reg_PII"/>
</dbReference>
<dbReference type="KEGG" id="ndv:NDEV_1790"/>
<dbReference type="Gene3D" id="3.30.70.120">
    <property type="match status" value="1"/>
</dbReference>
<dbReference type="GO" id="GO:0006808">
    <property type="term" value="P:regulation of nitrogen utilization"/>
    <property type="evidence" value="ECO:0007669"/>
    <property type="project" value="InterPro"/>
</dbReference>
<dbReference type="SUPFAM" id="SSF54913">
    <property type="entry name" value="GlnB-like"/>
    <property type="match status" value="1"/>
</dbReference>
<dbReference type="InterPro" id="IPR011322">
    <property type="entry name" value="N-reg_PII-like_a/b"/>
</dbReference>
<dbReference type="AlphaFoldDB" id="A0A128A5F1"/>
<dbReference type="InterPro" id="IPR015867">
    <property type="entry name" value="N-reg_PII/ATP_PRibTrfase_C"/>
</dbReference>
<dbReference type="PANTHER" id="PTHR30115">
    <property type="entry name" value="NITROGEN REGULATORY PROTEIN P-II"/>
    <property type="match status" value="1"/>
</dbReference>
<dbReference type="Pfam" id="PF00543">
    <property type="entry name" value="P-II"/>
    <property type="match status" value="1"/>
</dbReference>
<sequence>MTLKKIEAIFPKEKLDAVFNALTQLDISGFTYMDVKGRGARPREMVSSGRGGRIEATHNQNALIYVVVTESQLSKVIDAITTHAGTGAAGEGKIFIYNLDDAVDIGTKKRGDSSL</sequence>
<accession>A0A128A5F1</accession>
<gene>
    <name evidence="1" type="ORF">NDEV_1790</name>
</gene>
<dbReference type="Proteomes" id="UP000196239">
    <property type="component" value="Chromosome 1"/>
</dbReference>
<evidence type="ECO:0000313" key="1">
    <source>
        <dbReference type="EMBL" id="CUR52552.1"/>
    </source>
</evidence>
<protein>
    <submittedName>
        <fullName evidence="1">Putative nitrogen regulatory protein P-II</fullName>
    </submittedName>
</protein>
<keyword evidence="2" id="KW-1185">Reference proteome</keyword>
<dbReference type="EMBL" id="LN890280">
    <property type="protein sequence ID" value="CUR52552.1"/>
    <property type="molecule type" value="Genomic_DNA"/>
</dbReference>
<dbReference type="PRINTS" id="PR00340">
    <property type="entry name" value="PIIGLNB"/>
</dbReference>